<dbReference type="Gene3D" id="1.10.357.10">
    <property type="entry name" value="Tetracycline Repressor, domain 2"/>
    <property type="match status" value="1"/>
</dbReference>
<gene>
    <name evidence="6" type="ORF">E6W39_21430</name>
</gene>
<feature type="DNA-binding region" description="H-T-H motif" evidence="4">
    <location>
        <begin position="24"/>
        <end position="43"/>
    </location>
</feature>
<sequence length="188" mass="20219">MSTRERILDAAAEVLRAQGVAQTTTKQIARAAGCSEALLYKHFHDKEEILLHVLRERMPAFPTTAAPGEGTVAENLTATAHQALRFYRDAFPMFASLLAQPTLMTAARESLAKYGAGPQLPIAQLADYLRAEQRLGRVRAGADAEAAAALLMGACFQQGFLRYFQQDGDFAPGAAADLVAGLLLLLNC</sequence>
<dbReference type="PROSITE" id="PS50977">
    <property type="entry name" value="HTH_TETR_2"/>
    <property type="match status" value="1"/>
</dbReference>
<dbReference type="InterPro" id="IPR050109">
    <property type="entry name" value="HTH-type_TetR-like_transc_reg"/>
</dbReference>
<keyword evidence="3" id="KW-0804">Transcription</keyword>
<reference evidence="6 7" key="1">
    <citation type="submission" date="2019-06" db="EMBL/GenBank/DDBJ databases">
        <title>Description of Kitasatospora acidophila sp. nov. isolated from pine grove soil, and reclassification of Streptomyces novaecaesareae to Kitasatospora novaeceasareae comb. nov.</title>
        <authorList>
            <person name="Kim M.J."/>
        </authorList>
    </citation>
    <scope>NUCLEOTIDE SEQUENCE [LARGE SCALE GENOMIC DNA]</scope>
    <source>
        <strain evidence="6 7">MMS16-CNU292</strain>
    </source>
</reference>
<evidence type="ECO:0000256" key="3">
    <source>
        <dbReference type="ARBA" id="ARBA00023163"/>
    </source>
</evidence>
<dbReference type="InterPro" id="IPR036271">
    <property type="entry name" value="Tet_transcr_reg_TetR-rel_C_sf"/>
</dbReference>
<dbReference type="PANTHER" id="PTHR30055">
    <property type="entry name" value="HTH-TYPE TRANSCRIPTIONAL REGULATOR RUTR"/>
    <property type="match status" value="1"/>
</dbReference>
<evidence type="ECO:0000313" key="7">
    <source>
        <dbReference type="Proteomes" id="UP000319103"/>
    </source>
</evidence>
<dbReference type="EMBL" id="VIGB01000003">
    <property type="protein sequence ID" value="TQF04319.1"/>
    <property type="molecule type" value="Genomic_DNA"/>
</dbReference>
<dbReference type="Pfam" id="PF00440">
    <property type="entry name" value="TetR_N"/>
    <property type="match status" value="1"/>
</dbReference>
<keyword evidence="7" id="KW-1185">Reference proteome</keyword>
<feature type="domain" description="HTH tetR-type" evidence="5">
    <location>
        <begin position="1"/>
        <end position="61"/>
    </location>
</feature>
<protein>
    <submittedName>
        <fullName evidence="6">TetR/AcrR family transcriptional regulator</fullName>
    </submittedName>
</protein>
<accession>A0A540W5L2</accession>
<comment type="caution">
    <text evidence="6">The sequence shown here is derived from an EMBL/GenBank/DDBJ whole genome shotgun (WGS) entry which is preliminary data.</text>
</comment>
<keyword evidence="1" id="KW-0805">Transcription regulation</keyword>
<evidence type="ECO:0000313" key="6">
    <source>
        <dbReference type="EMBL" id="TQF04319.1"/>
    </source>
</evidence>
<dbReference type="GO" id="GO:0000976">
    <property type="term" value="F:transcription cis-regulatory region binding"/>
    <property type="evidence" value="ECO:0007669"/>
    <property type="project" value="TreeGrafter"/>
</dbReference>
<dbReference type="RefSeq" id="WP_141634896.1">
    <property type="nucleotide sequence ID" value="NZ_VIGB01000003.1"/>
</dbReference>
<keyword evidence="2 4" id="KW-0238">DNA-binding</keyword>
<evidence type="ECO:0000259" key="5">
    <source>
        <dbReference type="PROSITE" id="PS50977"/>
    </source>
</evidence>
<evidence type="ECO:0000256" key="2">
    <source>
        <dbReference type="ARBA" id="ARBA00023125"/>
    </source>
</evidence>
<dbReference type="InterPro" id="IPR001647">
    <property type="entry name" value="HTH_TetR"/>
</dbReference>
<dbReference type="SUPFAM" id="SSF48498">
    <property type="entry name" value="Tetracyclin repressor-like, C-terminal domain"/>
    <property type="match status" value="1"/>
</dbReference>
<dbReference type="Proteomes" id="UP000319103">
    <property type="component" value="Unassembled WGS sequence"/>
</dbReference>
<dbReference type="PRINTS" id="PR00455">
    <property type="entry name" value="HTHTETR"/>
</dbReference>
<dbReference type="PANTHER" id="PTHR30055:SF238">
    <property type="entry name" value="MYCOFACTOCIN BIOSYNTHESIS TRANSCRIPTIONAL REGULATOR MFTR-RELATED"/>
    <property type="match status" value="1"/>
</dbReference>
<organism evidence="6 7">
    <name type="scientific">Kitasatospora acidiphila</name>
    <dbReference type="NCBI Taxonomy" id="2567942"/>
    <lineage>
        <taxon>Bacteria</taxon>
        <taxon>Bacillati</taxon>
        <taxon>Actinomycetota</taxon>
        <taxon>Actinomycetes</taxon>
        <taxon>Kitasatosporales</taxon>
        <taxon>Streptomycetaceae</taxon>
        <taxon>Kitasatospora</taxon>
    </lineage>
</organism>
<proteinExistence type="predicted"/>
<dbReference type="OrthoDB" id="3472897at2"/>
<dbReference type="InterPro" id="IPR009057">
    <property type="entry name" value="Homeodomain-like_sf"/>
</dbReference>
<dbReference type="GO" id="GO:0003700">
    <property type="term" value="F:DNA-binding transcription factor activity"/>
    <property type="evidence" value="ECO:0007669"/>
    <property type="project" value="TreeGrafter"/>
</dbReference>
<evidence type="ECO:0000256" key="4">
    <source>
        <dbReference type="PROSITE-ProRule" id="PRU00335"/>
    </source>
</evidence>
<dbReference type="AlphaFoldDB" id="A0A540W5L2"/>
<dbReference type="SUPFAM" id="SSF46689">
    <property type="entry name" value="Homeodomain-like"/>
    <property type="match status" value="1"/>
</dbReference>
<name>A0A540W5L2_9ACTN</name>
<evidence type="ECO:0000256" key="1">
    <source>
        <dbReference type="ARBA" id="ARBA00023015"/>
    </source>
</evidence>